<reference evidence="1" key="1">
    <citation type="submission" date="2016-10" db="EMBL/GenBank/DDBJ databases">
        <authorList>
            <person name="de Groot N.N."/>
        </authorList>
    </citation>
    <scope>NUCLEOTIDE SEQUENCE</scope>
</reference>
<sequence length="156" mass="18406">MKKTIILIGLLVISLYAISIDFNYTKQGFFDEGNEYAVQGYDPVSYFTENKAVKGKETFQLEYKGNIVLFKNQENLELFQKTPQKYAPQYGGYCAWRMAQDGKGVYGDPTLWKIVDKKLYFNYDKEIQERWLKNIPDFIKKADDFWLNKNNFKTLN</sequence>
<proteinExistence type="predicted"/>
<evidence type="ECO:0008006" key="2">
    <source>
        <dbReference type="Google" id="ProtNLM"/>
    </source>
</evidence>
<dbReference type="AlphaFoldDB" id="A0A1W1BRW4"/>
<evidence type="ECO:0000313" key="1">
    <source>
        <dbReference type="EMBL" id="SFV56338.1"/>
    </source>
</evidence>
<gene>
    <name evidence="1" type="ORF">MNB_SUP05-5-480</name>
</gene>
<organism evidence="1">
    <name type="scientific">hydrothermal vent metagenome</name>
    <dbReference type="NCBI Taxonomy" id="652676"/>
    <lineage>
        <taxon>unclassified sequences</taxon>
        <taxon>metagenomes</taxon>
        <taxon>ecological metagenomes</taxon>
    </lineage>
</organism>
<accession>A0A1W1BRW4</accession>
<protein>
    <recommendedName>
        <fullName evidence="2">YHS domain-containing protein</fullName>
    </recommendedName>
</protein>
<dbReference type="EMBL" id="FPHJ01000017">
    <property type="protein sequence ID" value="SFV56338.1"/>
    <property type="molecule type" value="Genomic_DNA"/>
</dbReference>
<name>A0A1W1BRW4_9ZZZZ</name>
<dbReference type="NCBIfam" id="NF041384">
    <property type="entry name" value="YHS_seleno_dom"/>
    <property type="match status" value="1"/>
</dbReference>